<evidence type="ECO:0000313" key="2">
    <source>
        <dbReference type="EMBL" id="KAL0355300.1"/>
    </source>
</evidence>
<feature type="domain" description="DUF4283" evidence="1">
    <location>
        <begin position="41"/>
        <end position="119"/>
    </location>
</feature>
<reference evidence="2" key="2">
    <citation type="journal article" date="2024" name="Plant">
        <title>Genomic evolution and insights into agronomic trait innovations of Sesamum species.</title>
        <authorList>
            <person name="Miao H."/>
            <person name="Wang L."/>
            <person name="Qu L."/>
            <person name="Liu H."/>
            <person name="Sun Y."/>
            <person name="Le M."/>
            <person name="Wang Q."/>
            <person name="Wei S."/>
            <person name="Zheng Y."/>
            <person name="Lin W."/>
            <person name="Duan Y."/>
            <person name="Cao H."/>
            <person name="Xiong S."/>
            <person name="Wang X."/>
            <person name="Wei L."/>
            <person name="Li C."/>
            <person name="Ma Q."/>
            <person name="Ju M."/>
            <person name="Zhao R."/>
            <person name="Li G."/>
            <person name="Mu C."/>
            <person name="Tian Q."/>
            <person name="Mei H."/>
            <person name="Zhang T."/>
            <person name="Gao T."/>
            <person name="Zhang H."/>
        </authorList>
    </citation>
    <scope>NUCLEOTIDE SEQUENCE</scope>
    <source>
        <strain evidence="2">G02</strain>
    </source>
</reference>
<sequence length="127" mass="14677">MPIMEEIDSVNNLTAKTSLLEFNEEENPPQDTPNQNTHFPLIAKIMCEKPLNNNAIKSTLIKAWGIPPKTKFNPIEPNTLAVLLESEDDRRQIWRLSPWSFRGNLIVVKPWLPEEALEEIDLTRFQI</sequence>
<name>A0AAW2PJF3_SESRA</name>
<accession>A0AAW2PJF3</accession>
<dbReference type="EMBL" id="JACGWJ010000017">
    <property type="protein sequence ID" value="KAL0355300.1"/>
    <property type="molecule type" value="Genomic_DNA"/>
</dbReference>
<protein>
    <recommendedName>
        <fullName evidence="1">DUF4283 domain-containing protein</fullName>
    </recommendedName>
</protein>
<dbReference type="AlphaFoldDB" id="A0AAW2PJF3"/>
<proteinExistence type="predicted"/>
<organism evidence="2">
    <name type="scientific">Sesamum radiatum</name>
    <name type="common">Black benniseed</name>
    <dbReference type="NCBI Taxonomy" id="300843"/>
    <lineage>
        <taxon>Eukaryota</taxon>
        <taxon>Viridiplantae</taxon>
        <taxon>Streptophyta</taxon>
        <taxon>Embryophyta</taxon>
        <taxon>Tracheophyta</taxon>
        <taxon>Spermatophyta</taxon>
        <taxon>Magnoliopsida</taxon>
        <taxon>eudicotyledons</taxon>
        <taxon>Gunneridae</taxon>
        <taxon>Pentapetalae</taxon>
        <taxon>asterids</taxon>
        <taxon>lamiids</taxon>
        <taxon>Lamiales</taxon>
        <taxon>Pedaliaceae</taxon>
        <taxon>Sesamum</taxon>
    </lineage>
</organism>
<comment type="caution">
    <text evidence="2">The sequence shown here is derived from an EMBL/GenBank/DDBJ whole genome shotgun (WGS) entry which is preliminary data.</text>
</comment>
<dbReference type="InterPro" id="IPR025558">
    <property type="entry name" value="DUF4283"/>
</dbReference>
<evidence type="ECO:0000259" key="1">
    <source>
        <dbReference type="Pfam" id="PF14111"/>
    </source>
</evidence>
<dbReference type="Pfam" id="PF14111">
    <property type="entry name" value="DUF4283"/>
    <property type="match status" value="1"/>
</dbReference>
<reference evidence="2" key="1">
    <citation type="submission" date="2020-06" db="EMBL/GenBank/DDBJ databases">
        <authorList>
            <person name="Li T."/>
            <person name="Hu X."/>
            <person name="Zhang T."/>
            <person name="Song X."/>
            <person name="Zhang H."/>
            <person name="Dai N."/>
            <person name="Sheng W."/>
            <person name="Hou X."/>
            <person name="Wei L."/>
        </authorList>
    </citation>
    <scope>NUCLEOTIDE SEQUENCE</scope>
    <source>
        <strain evidence="2">G02</strain>
        <tissue evidence="2">Leaf</tissue>
    </source>
</reference>
<gene>
    <name evidence="2" type="ORF">Sradi_3976900</name>
</gene>